<dbReference type="EMBL" id="JACFXU010000014">
    <property type="protein sequence ID" value="MBA6413458.1"/>
    <property type="molecule type" value="Genomic_DNA"/>
</dbReference>
<dbReference type="Pfam" id="PF01182">
    <property type="entry name" value="Glucosamine_iso"/>
    <property type="match status" value="1"/>
</dbReference>
<protein>
    <recommendedName>
        <fullName evidence="6 7">6-phosphogluconolactonase</fullName>
        <shortName evidence="7">6PGL</shortName>
        <ecNumber evidence="5 7">3.1.1.31</ecNumber>
    </recommendedName>
</protein>
<evidence type="ECO:0000256" key="1">
    <source>
        <dbReference type="ARBA" id="ARBA00000832"/>
    </source>
</evidence>
<organism evidence="9 10">
    <name type="scientific">Sediminihaliea albiluteola</name>
    <dbReference type="NCBI Taxonomy" id="2758564"/>
    <lineage>
        <taxon>Bacteria</taxon>
        <taxon>Pseudomonadati</taxon>
        <taxon>Pseudomonadota</taxon>
        <taxon>Gammaproteobacteria</taxon>
        <taxon>Cellvibrionales</taxon>
        <taxon>Halieaceae</taxon>
        <taxon>Sediminihaliea</taxon>
    </lineage>
</organism>
<evidence type="ECO:0000313" key="10">
    <source>
        <dbReference type="Proteomes" id="UP000539350"/>
    </source>
</evidence>
<keyword evidence="7 9" id="KW-0378">Hydrolase</keyword>
<comment type="pathway">
    <text evidence="3 7">Carbohydrate degradation; pentose phosphate pathway; D-ribulose 5-phosphate from D-glucose 6-phosphate (oxidative stage): step 2/3.</text>
</comment>
<dbReference type="InterPro" id="IPR005900">
    <property type="entry name" value="6-phosphogluconolactonase_DevB"/>
</dbReference>
<dbReference type="GO" id="GO:0005975">
    <property type="term" value="P:carbohydrate metabolic process"/>
    <property type="evidence" value="ECO:0007669"/>
    <property type="project" value="UniProtKB-UniRule"/>
</dbReference>
<evidence type="ECO:0000256" key="4">
    <source>
        <dbReference type="ARBA" id="ARBA00010662"/>
    </source>
</evidence>
<dbReference type="GO" id="GO:0017057">
    <property type="term" value="F:6-phosphogluconolactonase activity"/>
    <property type="evidence" value="ECO:0007669"/>
    <property type="project" value="UniProtKB-UniRule"/>
</dbReference>
<comment type="function">
    <text evidence="2 7">Hydrolysis of 6-phosphogluconolactone to 6-phosphogluconate.</text>
</comment>
<dbReference type="UniPathway" id="UPA00115">
    <property type="reaction ID" value="UER00409"/>
</dbReference>
<evidence type="ECO:0000256" key="7">
    <source>
        <dbReference type="RuleBase" id="RU365095"/>
    </source>
</evidence>
<evidence type="ECO:0000256" key="2">
    <source>
        <dbReference type="ARBA" id="ARBA00002681"/>
    </source>
</evidence>
<evidence type="ECO:0000256" key="5">
    <source>
        <dbReference type="ARBA" id="ARBA00013198"/>
    </source>
</evidence>
<comment type="catalytic activity">
    <reaction evidence="1 7">
        <text>6-phospho-D-glucono-1,5-lactone + H2O = 6-phospho-D-gluconate + H(+)</text>
        <dbReference type="Rhea" id="RHEA:12556"/>
        <dbReference type="ChEBI" id="CHEBI:15377"/>
        <dbReference type="ChEBI" id="CHEBI:15378"/>
        <dbReference type="ChEBI" id="CHEBI:57955"/>
        <dbReference type="ChEBI" id="CHEBI:58759"/>
        <dbReference type="EC" id="3.1.1.31"/>
    </reaction>
</comment>
<dbReference type="CDD" id="cd01400">
    <property type="entry name" value="6PGL"/>
    <property type="match status" value="1"/>
</dbReference>
<dbReference type="NCBIfam" id="TIGR01198">
    <property type="entry name" value="pgl"/>
    <property type="match status" value="1"/>
</dbReference>
<evidence type="ECO:0000259" key="8">
    <source>
        <dbReference type="Pfam" id="PF01182"/>
    </source>
</evidence>
<evidence type="ECO:0000256" key="3">
    <source>
        <dbReference type="ARBA" id="ARBA00004961"/>
    </source>
</evidence>
<dbReference type="AlphaFoldDB" id="A0A7W2TWZ3"/>
<evidence type="ECO:0000313" key="9">
    <source>
        <dbReference type="EMBL" id="MBA6413458.1"/>
    </source>
</evidence>
<dbReference type="InterPro" id="IPR006148">
    <property type="entry name" value="Glc/Gal-6P_isomerase"/>
</dbReference>
<proteinExistence type="inferred from homology"/>
<dbReference type="PANTHER" id="PTHR11054:SF0">
    <property type="entry name" value="6-PHOSPHOGLUCONOLACTONASE"/>
    <property type="match status" value="1"/>
</dbReference>
<dbReference type="GO" id="GO:0006098">
    <property type="term" value="P:pentose-phosphate shunt"/>
    <property type="evidence" value="ECO:0007669"/>
    <property type="project" value="UniProtKB-UniPathway"/>
</dbReference>
<gene>
    <name evidence="7 9" type="primary">pgl</name>
    <name evidence="9" type="ORF">H2508_10095</name>
</gene>
<dbReference type="RefSeq" id="WP_182172707.1">
    <property type="nucleotide sequence ID" value="NZ_JACFXU010000014.1"/>
</dbReference>
<dbReference type="Proteomes" id="UP000539350">
    <property type="component" value="Unassembled WGS sequence"/>
</dbReference>
<comment type="similarity">
    <text evidence="4 7">Belongs to the glucosamine/galactosamine-6-phosphate isomerase family. 6-phosphogluconolactonase subfamily.</text>
</comment>
<evidence type="ECO:0000256" key="6">
    <source>
        <dbReference type="ARBA" id="ARBA00020337"/>
    </source>
</evidence>
<dbReference type="PANTHER" id="PTHR11054">
    <property type="entry name" value="6-PHOSPHOGLUCONOLACTONASE"/>
    <property type="match status" value="1"/>
</dbReference>
<dbReference type="EC" id="3.1.1.31" evidence="5 7"/>
<comment type="caution">
    <text evidence="9">The sequence shown here is derived from an EMBL/GenBank/DDBJ whole genome shotgun (WGS) entry which is preliminary data.</text>
</comment>
<accession>A0A7W2TWZ3</accession>
<dbReference type="InterPro" id="IPR039104">
    <property type="entry name" value="6PGL"/>
</dbReference>
<sequence>MNKLATDFSWQKFSDTAELDQALATQLAQELRRDLERRDAACLALSGGGTPKGMFHLLSQQALPWQRVSLTLVDERWVPREHADSNEAMLRSNLLQNAASDAHFIGLKTAHAQAAEGVEEAASRIAQIARPFTAVVLGMGSDGHCASWFPGAENLAQLLDPNRSELVAATQPPKAPHARMTLSLSAVLASQQIIIHITGTEKKAVLEEAISKNYPIAAVLQQRQTPVSIWWAPND</sequence>
<name>A0A7W2TWZ3_9GAMM</name>
<keyword evidence="10" id="KW-1185">Reference proteome</keyword>
<dbReference type="SUPFAM" id="SSF100950">
    <property type="entry name" value="NagB/RpiA/CoA transferase-like"/>
    <property type="match status" value="1"/>
</dbReference>
<reference evidence="9 10" key="1">
    <citation type="submission" date="2020-07" db="EMBL/GenBank/DDBJ databases">
        <title>Halieaceae bacterium, F7430, whole genome shotgun sequencing project.</title>
        <authorList>
            <person name="Jiang S."/>
            <person name="Liu Z.W."/>
            <person name="Du Z.J."/>
        </authorList>
    </citation>
    <scope>NUCLEOTIDE SEQUENCE [LARGE SCALE GENOMIC DNA]</scope>
    <source>
        <strain evidence="9 10">F7430</strain>
    </source>
</reference>
<dbReference type="Gene3D" id="3.40.50.1360">
    <property type="match status" value="1"/>
</dbReference>
<dbReference type="InterPro" id="IPR037171">
    <property type="entry name" value="NagB/RpiA_transferase-like"/>
</dbReference>
<feature type="domain" description="Glucosamine/galactosamine-6-phosphate isomerase" evidence="8">
    <location>
        <begin position="15"/>
        <end position="223"/>
    </location>
</feature>